<evidence type="ECO:0000256" key="4">
    <source>
        <dbReference type="ARBA" id="ARBA00022967"/>
    </source>
</evidence>
<evidence type="ECO:0000256" key="1">
    <source>
        <dbReference type="ARBA" id="ARBA00005769"/>
    </source>
</evidence>
<proteinExistence type="inferred from homology"/>
<dbReference type="GO" id="GO:0005886">
    <property type="term" value="C:plasma membrane"/>
    <property type="evidence" value="ECO:0007669"/>
    <property type="project" value="UniProtKB-SubCell"/>
</dbReference>
<evidence type="ECO:0000259" key="9">
    <source>
        <dbReference type="Pfam" id="PF00346"/>
    </source>
</evidence>
<dbReference type="GO" id="GO:0048038">
    <property type="term" value="F:quinone binding"/>
    <property type="evidence" value="ECO:0007669"/>
    <property type="project" value="UniProtKB-KW"/>
</dbReference>
<dbReference type="InterPro" id="IPR001135">
    <property type="entry name" value="NADH_Q_OxRdtase_suD"/>
</dbReference>
<evidence type="ECO:0000313" key="10">
    <source>
        <dbReference type="EMBL" id="SDD44670.1"/>
    </source>
</evidence>
<dbReference type="GO" id="GO:0051287">
    <property type="term" value="F:NAD binding"/>
    <property type="evidence" value="ECO:0007669"/>
    <property type="project" value="InterPro"/>
</dbReference>
<dbReference type="AlphaFoldDB" id="A0A1G6UTC3"/>
<gene>
    <name evidence="6" type="primary">nuoD</name>
    <name evidence="10" type="ORF">SAMN04489866_103141</name>
</gene>
<dbReference type="Gene3D" id="1.10.645.10">
    <property type="entry name" value="Cytochrome-c3 Hydrogenase, chain B"/>
    <property type="match status" value="1"/>
</dbReference>
<comment type="catalytic activity">
    <reaction evidence="6">
        <text>a quinone + NADH + 5 H(+)(in) = a quinol + NAD(+) + 4 H(+)(out)</text>
        <dbReference type="Rhea" id="RHEA:57888"/>
        <dbReference type="ChEBI" id="CHEBI:15378"/>
        <dbReference type="ChEBI" id="CHEBI:24646"/>
        <dbReference type="ChEBI" id="CHEBI:57540"/>
        <dbReference type="ChEBI" id="CHEBI:57945"/>
        <dbReference type="ChEBI" id="CHEBI:132124"/>
    </reaction>
</comment>
<protein>
    <recommendedName>
        <fullName evidence="6">NADH-quinone oxidoreductase subunit D</fullName>
        <ecNumber evidence="6">7.1.1.-</ecNumber>
    </recommendedName>
    <alternativeName>
        <fullName evidence="6">NADH dehydrogenase I subunit D</fullName>
    </alternativeName>
    <alternativeName>
        <fullName evidence="6">NDH-1 subunit D</fullName>
    </alternativeName>
</protein>
<evidence type="ECO:0000313" key="11">
    <source>
        <dbReference type="Proteomes" id="UP000198995"/>
    </source>
</evidence>
<dbReference type="InterPro" id="IPR014029">
    <property type="entry name" value="NADH_UbQ_OxRdtase_49kDa_CS"/>
</dbReference>
<dbReference type="SUPFAM" id="SSF56762">
    <property type="entry name" value="HydB/Nqo4-like"/>
    <property type="match status" value="1"/>
</dbReference>
<dbReference type="GO" id="GO:0050136">
    <property type="term" value="F:NADH dehydrogenase (quinone) (non-electrogenic) activity"/>
    <property type="evidence" value="ECO:0007669"/>
    <property type="project" value="UniProtKB-UniRule"/>
</dbReference>
<reference evidence="10 11" key="1">
    <citation type="submission" date="2016-10" db="EMBL/GenBank/DDBJ databases">
        <authorList>
            <person name="de Groot N.N."/>
        </authorList>
    </citation>
    <scope>NUCLEOTIDE SEQUENCE [LARGE SCALE GENOMIC DNA]</scope>
    <source>
        <strain evidence="10 11">DSM 20475</strain>
    </source>
</reference>
<keyword evidence="11" id="KW-1185">Reference proteome</keyword>
<dbReference type="HAMAP" id="MF_01358">
    <property type="entry name" value="NDH1_NuoD"/>
    <property type="match status" value="1"/>
</dbReference>
<dbReference type="PANTHER" id="PTHR11993">
    <property type="entry name" value="NADH-UBIQUINONE OXIDOREDUCTASE 49 KDA SUBUNIT"/>
    <property type="match status" value="1"/>
</dbReference>
<dbReference type="InterPro" id="IPR029014">
    <property type="entry name" value="NiFe-Hase_large"/>
</dbReference>
<dbReference type="EC" id="7.1.1.-" evidence="6"/>
<evidence type="ECO:0000256" key="5">
    <source>
        <dbReference type="ARBA" id="ARBA00023027"/>
    </source>
</evidence>
<dbReference type="PANTHER" id="PTHR11993:SF10">
    <property type="entry name" value="NADH DEHYDROGENASE [UBIQUINONE] IRON-SULFUR PROTEIN 2, MITOCHONDRIAL"/>
    <property type="match status" value="1"/>
</dbReference>
<evidence type="ECO:0000256" key="7">
    <source>
        <dbReference type="RuleBase" id="RU003685"/>
    </source>
</evidence>
<evidence type="ECO:0000256" key="3">
    <source>
        <dbReference type="ARBA" id="ARBA00022719"/>
    </source>
</evidence>
<keyword evidence="3 6" id="KW-0874">Quinone</keyword>
<dbReference type="STRING" id="2741.SAMN04489866_103141"/>
<comment type="subunit">
    <text evidence="6">NDH-1 is composed of 14 different subunits. Subunits NuoB, C, D, E, F, and G constitute the peripheral sector of the complex.</text>
</comment>
<evidence type="ECO:0000256" key="2">
    <source>
        <dbReference type="ARBA" id="ARBA00022448"/>
    </source>
</evidence>
<feature type="compositionally biased region" description="Basic and acidic residues" evidence="8">
    <location>
        <begin position="1"/>
        <end position="12"/>
    </location>
</feature>
<dbReference type="InterPro" id="IPR022885">
    <property type="entry name" value="NDH1_su_D/H"/>
</dbReference>
<dbReference type="NCBIfam" id="NF004739">
    <property type="entry name" value="PRK06075.1"/>
    <property type="match status" value="1"/>
</dbReference>
<comment type="similarity">
    <text evidence="1 6 7">Belongs to the complex I 49 kDa subunit family.</text>
</comment>
<name>A0A1G6UTC3_PEPNI</name>
<dbReference type="RefSeq" id="WP_242868942.1">
    <property type="nucleotide sequence ID" value="NZ_FNAF01000003.1"/>
</dbReference>
<dbReference type="Pfam" id="PF00346">
    <property type="entry name" value="Complex1_49kDa"/>
    <property type="match status" value="1"/>
</dbReference>
<feature type="region of interest" description="Disordered" evidence="8">
    <location>
        <begin position="1"/>
        <end position="21"/>
    </location>
</feature>
<keyword evidence="6" id="KW-1003">Cell membrane</keyword>
<organism evidence="10 11">
    <name type="scientific">Peptococcus niger</name>
    <dbReference type="NCBI Taxonomy" id="2741"/>
    <lineage>
        <taxon>Bacteria</taxon>
        <taxon>Bacillati</taxon>
        <taxon>Bacillota</taxon>
        <taxon>Clostridia</taxon>
        <taxon>Eubacteriales</taxon>
        <taxon>Peptococcaceae</taxon>
        <taxon>Peptococcus</taxon>
    </lineage>
</organism>
<dbReference type="EMBL" id="FNAF01000003">
    <property type="protein sequence ID" value="SDD44670.1"/>
    <property type="molecule type" value="Genomic_DNA"/>
</dbReference>
<feature type="domain" description="NADH-quinone oxidoreductase subunit D" evidence="9">
    <location>
        <begin position="155"/>
        <end position="326"/>
    </location>
</feature>
<comment type="subcellular location">
    <subcellularLocation>
        <location evidence="6">Cell membrane</location>
        <topology evidence="6">Peripheral membrane protein</topology>
        <orientation evidence="6">Cytoplasmic side</orientation>
    </subcellularLocation>
</comment>
<keyword evidence="4 6" id="KW-1278">Translocase</keyword>
<sequence>MKENLSMHDRAQMSEADMETALREQQEALRDVAETYHPSEPFVFNLGPQHPSTHGVFRARMKMDGEHVLEVDNIIGYLHRGIEKIAEQKTWAQFTPYTDRMDYLAPILNEWGYLMGVEKLMNITVPERGEYVRVILGELQRVANHLVYLASFALDLNGYTAWMYMFREREKILDILEAYSGSRMNNHALRIGGAPTPLPDGMVEMITDWLDGYPQAMKDFANVVHGNEIFQARTQNVGIIDVETCMKYSVGGANLRAAGKPADLRKDRPYSIYDRFDFKVITGKQGDAFDRYMVRYYEMEECCKIIRQALEQMPKEGPTMAKVPKMIKVPKGEVYAQIEGAKGWLGYYIVSDGGMKPYRIRLHAPSVMSLFALPGIVDGMLLQDYITSLASIDIVLGEVDR</sequence>
<evidence type="ECO:0000256" key="6">
    <source>
        <dbReference type="HAMAP-Rule" id="MF_01358"/>
    </source>
</evidence>
<keyword evidence="6" id="KW-0472">Membrane</keyword>
<accession>A0A1G6UTC3</accession>
<keyword evidence="5 6" id="KW-0520">NAD</keyword>
<evidence type="ECO:0000256" key="8">
    <source>
        <dbReference type="SAM" id="MobiDB-lite"/>
    </source>
</evidence>
<keyword evidence="2 6" id="KW-0813">Transport</keyword>
<dbReference type="PROSITE" id="PS00535">
    <property type="entry name" value="COMPLEX1_49K"/>
    <property type="match status" value="1"/>
</dbReference>
<comment type="function">
    <text evidence="6">NDH-1 shuttles electrons from NADH, via FMN and iron-sulfur (Fe-S) centers, to quinones in the respiratory chain. The immediate electron acceptor for the enzyme in this species is believed to be a menaquinone. Couples the redox reaction to proton translocation (for every two electrons transferred, four hydrogen ions are translocated across the cytoplasmic membrane), and thus conserves the redox energy in a proton gradient.</text>
</comment>
<dbReference type="Proteomes" id="UP000198995">
    <property type="component" value="Unassembled WGS sequence"/>
</dbReference>